<dbReference type="AlphaFoldDB" id="A0A6A4VFF6"/>
<gene>
    <name evidence="2" type="ORF">FJT64_008910</name>
</gene>
<sequence>MEVNQSVLREAFKDYTCRDGDVVFERGNGSLVCWDMNASAALRVPPPRALNVSDYTPLAYALPLYGYVMPFLLVVTIIA</sequence>
<accession>A0A6A4VFF6</accession>
<organism evidence="2 3">
    <name type="scientific">Amphibalanus amphitrite</name>
    <name type="common">Striped barnacle</name>
    <name type="synonym">Balanus amphitrite</name>
    <dbReference type="NCBI Taxonomy" id="1232801"/>
    <lineage>
        <taxon>Eukaryota</taxon>
        <taxon>Metazoa</taxon>
        <taxon>Ecdysozoa</taxon>
        <taxon>Arthropoda</taxon>
        <taxon>Crustacea</taxon>
        <taxon>Multicrustacea</taxon>
        <taxon>Cirripedia</taxon>
        <taxon>Thoracica</taxon>
        <taxon>Thoracicalcarea</taxon>
        <taxon>Balanomorpha</taxon>
        <taxon>Balanoidea</taxon>
        <taxon>Balanidae</taxon>
        <taxon>Amphibalaninae</taxon>
        <taxon>Amphibalanus</taxon>
    </lineage>
</organism>
<evidence type="ECO:0000256" key="1">
    <source>
        <dbReference type="SAM" id="Phobius"/>
    </source>
</evidence>
<proteinExistence type="predicted"/>
<evidence type="ECO:0000313" key="3">
    <source>
        <dbReference type="Proteomes" id="UP000440578"/>
    </source>
</evidence>
<dbReference type="EMBL" id="VIIS01001763">
    <property type="protein sequence ID" value="KAF0293186.1"/>
    <property type="molecule type" value="Genomic_DNA"/>
</dbReference>
<name>A0A6A4VFF6_AMPAM</name>
<keyword evidence="1" id="KW-0812">Transmembrane</keyword>
<feature type="transmembrane region" description="Helical" evidence="1">
    <location>
        <begin position="58"/>
        <end position="78"/>
    </location>
</feature>
<keyword evidence="3" id="KW-1185">Reference proteome</keyword>
<dbReference type="OrthoDB" id="5962323at2759"/>
<evidence type="ECO:0000313" key="2">
    <source>
        <dbReference type="EMBL" id="KAF0293186.1"/>
    </source>
</evidence>
<dbReference type="Proteomes" id="UP000440578">
    <property type="component" value="Unassembled WGS sequence"/>
</dbReference>
<keyword evidence="1" id="KW-1133">Transmembrane helix</keyword>
<protein>
    <submittedName>
        <fullName evidence="2">Uncharacterized protein</fullName>
    </submittedName>
</protein>
<comment type="caution">
    <text evidence="2">The sequence shown here is derived from an EMBL/GenBank/DDBJ whole genome shotgun (WGS) entry which is preliminary data.</text>
</comment>
<keyword evidence="1" id="KW-0472">Membrane</keyword>
<reference evidence="2 3" key="1">
    <citation type="submission" date="2019-07" db="EMBL/GenBank/DDBJ databases">
        <title>Draft genome assembly of a fouling barnacle, Amphibalanus amphitrite (Darwin, 1854): The first reference genome for Thecostraca.</title>
        <authorList>
            <person name="Kim W."/>
        </authorList>
    </citation>
    <scope>NUCLEOTIDE SEQUENCE [LARGE SCALE GENOMIC DNA]</scope>
    <source>
        <strain evidence="2">SNU_AA5</strain>
        <tissue evidence="2">Soma without cirri and trophi</tissue>
    </source>
</reference>